<evidence type="ECO:0000313" key="2">
    <source>
        <dbReference type="Proteomes" id="UP001227162"/>
    </source>
</evidence>
<dbReference type="InterPro" id="IPR020915">
    <property type="entry name" value="UPF0311"/>
</dbReference>
<dbReference type="RefSeq" id="WP_317626629.1">
    <property type="nucleotide sequence ID" value="NZ_JANFFA010000003.1"/>
</dbReference>
<evidence type="ECO:0000313" key="1">
    <source>
        <dbReference type="EMBL" id="MDQ2095025.1"/>
    </source>
</evidence>
<reference evidence="1" key="1">
    <citation type="submission" date="2022-07" db="EMBL/GenBank/DDBJ databases">
        <authorList>
            <person name="Otstavnykh N."/>
            <person name="Isaeva M."/>
            <person name="Bystritskaya E."/>
        </authorList>
    </citation>
    <scope>NUCLEOTIDE SEQUENCE</scope>
    <source>
        <strain evidence="1">10Alg 79</strain>
    </source>
</reference>
<dbReference type="PANTHER" id="PTHR37315">
    <property type="entry name" value="UPF0311 PROTEIN BLR7842"/>
    <property type="match status" value="1"/>
</dbReference>
<accession>A0AAJ1UAS3</accession>
<sequence length="162" mass="17512">MPPEKSHDAIHAQRPAIAPDLSLIWTAIVDIAPREDLGQGPTGQRYIVPILGGKFFAGPGIDGLSGTVLPGGADRQLIAPDGFKTLDALYEMQTDDGTVLTIHNHVKVDETAPSALYRRSVIEVTAPSGRLDWMNRRVFLGTLELAHPDREAVIIRSWGQAG</sequence>
<dbReference type="PANTHER" id="PTHR37315:SF1">
    <property type="entry name" value="UPF0311 PROTEIN BLR7842"/>
    <property type="match status" value="1"/>
</dbReference>
<dbReference type="Pfam" id="PF11578">
    <property type="entry name" value="DUF3237"/>
    <property type="match status" value="1"/>
</dbReference>
<comment type="caution">
    <text evidence="1">The sequence shown here is derived from an EMBL/GenBank/DDBJ whole genome shotgun (WGS) entry which is preliminary data.</text>
</comment>
<name>A0AAJ1UAS3_9RHOB</name>
<dbReference type="Proteomes" id="UP001227162">
    <property type="component" value="Unassembled WGS sequence"/>
</dbReference>
<organism evidence="1 2">
    <name type="scientific">Rhodalgimonas zhirmunskyi</name>
    <dbReference type="NCBI Taxonomy" id="2964767"/>
    <lineage>
        <taxon>Bacteria</taxon>
        <taxon>Pseudomonadati</taxon>
        <taxon>Pseudomonadota</taxon>
        <taxon>Alphaproteobacteria</taxon>
        <taxon>Rhodobacterales</taxon>
        <taxon>Roseobacteraceae</taxon>
        <taxon>Rhodalgimonas</taxon>
    </lineage>
</organism>
<reference evidence="1" key="2">
    <citation type="submission" date="2023-04" db="EMBL/GenBank/DDBJ databases">
        <title>'Rhodoalgimonas zhirmunskyi' gen. nov., isolated from a red alga.</title>
        <authorList>
            <person name="Nedashkovskaya O.I."/>
            <person name="Otstavnykh N.Y."/>
            <person name="Bystritskaya E.P."/>
            <person name="Balabanova L.A."/>
            <person name="Isaeva M.P."/>
        </authorList>
    </citation>
    <scope>NUCLEOTIDE SEQUENCE</scope>
    <source>
        <strain evidence="1">10Alg 79</strain>
    </source>
</reference>
<proteinExistence type="predicted"/>
<keyword evidence="2" id="KW-1185">Reference proteome</keyword>
<dbReference type="EMBL" id="JANFFA010000003">
    <property type="protein sequence ID" value="MDQ2095025.1"/>
    <property type="molecule type" value="Genomic_DNA"/>
</dbReference>
<dbReference type="AlphaFoldDB" id="A0AAJ1UAS3"/>
<dbReference type="Gene3D" id="2.40.160.20">
    <property type="match status" value="1"/>
</dbReference>
<gene>
    <name evidence="1" type="ORF">NOI20_12960</name>
</gene>
<protein>
    <submittedName>
        <fullName evidence="1">DUF3237 domain-containing protein</fullName>
    </submittedName>
</protein>